<dbReference type="Gene3D" id="2.60.120.620">
    <property type="entry name" value="q2cbj1_9rhob like domain"/>
    <property type="match status" value="1"/>
</dbReference>
<dbReference type="AlphaFoldDB" id="A0A367R8X6"/>
<evidence type="ECO:0000313" key="1">
    <source>
        <dbReference type="EMBL" id="RCJ32143.1"/>
    </source>
</evidence>
<accession>A0A367R8X6</accession>
<evidence type="ECO:0000313" key="2">
    <source>
        <dbReference type="Proteomes" id="UP000252085"/>
    </source>
</evidence>
<dbReference type="SMR" id="A0A367R8X6"/>
<name>A0A367R8X6_NOSPU</name>
<dbReference type="InterPro" id="IPR055091">
    <property type="entry name" value="WelO5-like"/>
</dbReference>
<organism evidence="1 2">
    <name type="scientific">Nostoc punctiforme NIES-2108</name>
    <dbReference type="NCBI Taxonomy" id="1356359"/>
    <lineage>
        <taxon>Bacteria</taxon>
        <taxon>Bacillati</taxon>
        <taxon>Cyanobacteriota</taxon>
        <taxon>Cyanophyceae</taxon>
        <taxon>Nostocales</taxon>
        <taxon>Nostocaceae</taxon>
        <taxon>Nostoc</taxon>
    </lineage>
</organism>
<dbReference type="EMBL" id="LXQE01000168">
    <property type="protein sequence ID" value="RCJ32143.1"/>
    <property type="molecule type" value="Genomic_DNA"/>
</dbReference>
<dbReference type="Proteomes" id="UP000252085">
    <property type="component" value="Unassembled WGS sequence"/>
</dbReference>
<proteinExistence type="predicted"/>
<protein>
    <recommendedName>
        <fullName evidence="3">Prolyl 4-hydroxylase alpha subunit Fe(2+) 2OG dioxygenase domain-containing protein</fullName>
    </recommendedName>
</protein>
<dbReference type="PIRSF" id="PIRSF030125">
    <property type="entry name" value="UCP030125"/>
    <property type="match status" value="1"/>
</dbReference>
<dbReference type="Pfam" id="PF22814">
    <property type="entry name" value="WelO5"/>
    <property type="match status" value="1"/>
</dbReference>
<comment type="caution">
    <text evidence="1">The sequence shown here is derived from an EMBL/GenBank/DDBJ whole genome shotgun (WGS) entry which is preliminary data.</text>
</comment>
<sequence>MTATSNQIKSKIWDKKQEYPLTTESLRMLLENRIPLIRLKEFATPQECEMLVNQAELFNFDCYQNVNPKIERIGITVFEYNRISKAAYFQAVERTTKLRDCIMAASFNPLERLMVKIRECTGATVRIASEPFYGSYYAGLIRKIEQGTQLHIDYAPLEQSKWEIGTVIYQLSWNLYLKFSPNNHGQTRIYDRQWQPGDDQYKLDSYGYGDTVIADADAIAFQPYVGDVFIFNTRNYHTVEPMDGQRVTFTSAIGLLPNGEIILWS</sequence>
<gene>
    <name evidence="1" type="ORF">A6769_28720</name>
</gene>
<evidence type="ECO:0008006" key="3">
    <source>
        <dbReference type="Google" id="ProtNLM"/>
    </source>
</evidence>
<reference evidence="1 2" key="1">
    <citation type="submission" date="2016-04" db="EMBL/GenBank/DDBJ databases">
        <authorList>
            <person name="Evans L.H."/>
            <person name="Alamgir A."/>
            <person name="Owens N."/>
            <person name="Weber N.D."/>
            <person name="Virtaneva K."/>
            <person name="Barbian K."/>
            <person name="Babar A."/>
            <person name="Rosenke K."/>
        </authorList>
    </citation>
    <scope>NUCLEOTIDE SEQUENCE [LARGE SCALE GENOMIC DNA]</scope>
    <source>
        <strain evidence="1">NIES-2108</strain>
    </source>
</reference>
<dbReference type="InterPro" id="IPR016946">
    <property type="entry name" value="UCP030125"/>
</dbReference>